<proteinExistence type="predicted"/>
<evidence type="ECO:0000313" key="4">
    <source>
        <dbReference type="Proteomes" id="UP000215377"/>
    </source>
</evidence>
<feature type="signal peptide" evidence="2">
    <location>
        <begin position="1"/>
        <end position="22"/>
    </location>
</feature>
<name>A0A225NKT0_9RHOB</name>
<evidence type="ECO:0000256" key="2">
    <source>
        <dbReference type="SAM" id="SignalP"/>
    </source>
</evidence>
<accession>A0A225NKT0</accession>
<evidence type="ECO:0000313" key="3">
    <source>
        <dbReference type="EMBL" id="OWU72562.1"/>
    </source>
</evidence>
<dbReference type="Proteomes" id="UP000215377">
    <property type="component" value="Unassembled WGS sequence"/>
</dbReference>
<feature type="region of interest" description="Disordered" evidence="1">
    <location>
        <begin position="81"/>
        <end position="101"/>
    </location>
</feature>
<protein>
    <submittedName>
        <fullName evidence="3">Signal peptide protein</fullName>
    </submittedName>
</protein>
<dbReference type="Pfam" id="PF10048">
    <property type="entry name" value="DUF2282"/>
    <property type="match status" value="1"/>
</dbReference>
<feature type="chain" id="PRO_5013279638" evidence="2">
    <location>
        <begin position="23"/>
        <end position="101"/>
    </location>
</feature>
<gene>
    <name evidence="3" type="ORF">ATO3_15930</name>
</gene>
<sequence>MSNPVKTMTVAASIAAALTAHATTAEAQAKEKCYGVSLAGENDCAAGPGTTCAGTSTVDYQGNAWTLVDAGTCTDMTLPAAADGTARHGSLEPLDRDLPSA</sequence>
<keyword evidence="4" id="KW-1185">Reference proteome</keyword>
<comment type="caution">
    <text evidence="3">The sequence shown here is derived from an EMBL/GenBank/DDBJ whole genome shotgun (WGS) entry which is preliminary data.</text>
</comment>
<dbReference type="EMBL" id="AQQR01000006">
    <property type="protein sequence ID" value="OWU72562.1"/>
    <property type="molecule type" value="Genomic_DNA"/>
</dbReference>
<evidence type="ECO:0000256" key="1">
    <source>
        <dbReference type="SAM" id="MobiDB-lite"/>
    </source>
</evidence>
<dbReference type="InterPro" id="IPR018740">
    <property type="entry name" value="DUF2282_membr"/>
</dbReference>
<dbReference type="AlphaFoldDB" id="A0A225NKT0"/>
<organism evidence="3 4">
    <name type="scientific">Marinibacterium profundimaris</name>
    <dbReference type="NCBI Taxonomy" id="1679460"/>
    <lineage>
        <taxon>Bacteria</taxon>
        <taxon>Pseudomonadati</taxon>
        <taxon>Pseudomonadota</taxon>
        <taxon>Alphaproteobacteria</taxon>
        <taxon>Rhodobacterales</taxon>
        <taxon>Paracoccaceae</taxon>
        <taxon>Marinibacterium</taxon>
    </lineage>
</organism>
<keyword evidence="2" id="KW-0732">Signal</keyword>
<dbReference type="OrthoDB" id="9808309at2"/>
<reference evidence="3 4" key="1">
    <citation type="submission" date="2013-04" db="EMBL/GenBank/DDBJ databases">
        <title>Oceanicola sp. 22II1-22F33 Genome Sequencing.</title>
        <authorList>
            <person name="Lai Q."/>
            <person name="Li G."/>
            <person name="Shao Z."/>
        </authorList>
    </citation>
    <scope>NUCLEOTIDE SEQUENCE [LARGE SCALE GENOMIC DNA]</scope>
    <source>
        <strain evidence="3 4">22II1-22F33</strain>
    </source>
</reference>
<feature type="compositionally biased region" description="Basic and acidic residues" evidence="1">
    <location>
        <begin position="85"/>
        <end position="101"/>
    </location>
</feature>
<dbReference type="RefSeq" id="WP_088650877.1">
    <property type="nucleotide sequence ID" value="NZ_AQQR01000006.1"/>
</dbReference>